<keyword evidence="3" id="KW-1185">Reference proteome</keyword>
<accession>A0ABQ8BGP2</accession>
<evidence type="ECO:0000313" key="2">
    <source>
        <dbReference type="EMBL" id="KAH0903999.1"/>
    </source>
</evidence>
<comment type="caution">
    <text evidence="2">The sequence shown here is derived from an EMBL/GenBank/DDBJ whole genome shotgun (WGS) entry which is preliminary data.</text>
</comment>
<dbReference type="Proteomes" id="UP000824890">
    <property type="component" value="Unassembled WGS sequence"/>
</dbReference>
<dbReference type="EMBL" id="JAGKQM010000011">
    <property type="protein sequence ID" value="KAH0903999.1"/>
    <property type="molecule type" value="Genomic_DNA"/>
</dbReference>
<feature type="compositionally biased region" description="Basic residues" evidence="1">
    <location>
        <begin position="56"/>
        <end position="68"/>
    </location>
</feature>
<protein>
    <submittedName>
        <fullName evidence="2">Uncharacterized protein</fullName>
    </submittedName>
</protein>
<evidence type="ECO:0000313" key="3">
    <source>
        <dbReference type="Proteomes" id="UP000824890"/>
    </source>
</evidence>
<feature type="compositionally biased region" description="Polar residues" evidence="1">
    <location>
        <begin position="33"/>
        <end position="53"/>
    </location>
</feature>
<name>A0ABQ8BGP2_BRANA</name>
<feature type="region of interest" description="Disordered" evidence="1">
    <location>
        <begin position="33"/>
        <end position="87"/>
    </location>
</feature>
<proteinExistence type="predicted"/>
<sequence length="110" mass="12064">MGKAGNADEADSPPRATCKDEAIFYHSSQNSSNRLTVTWKSTGRFRTTSISTVKENRRRGRQRKKKKGMDRGPPAPARDQAGEGMSKLLRADLSHGVSFSKSTILKIAKG</sequence>
<reference evidence="2 3" key="1">
    <citation type="submission" date="2021-05" db="EMBL/GenBank/DDBJ databases">
        <title>Genome Assembly of Synthetic Allotetraploid Brassica napus Reveals Homoeologous Exchanges between Subgenomes.</title>
        <authorList>
            <person name="Davis J.T."/>
        </authorList>
    </citation>
    <scope>NUCLEOTIDE SEQUENCE [LARGE SCALE GENOMIC DNA]</scope>
    <source>
        <strain evidence="3">cv. Da-Ae</strain>
        <tissue evidence="2">Seedling</tissue>
    </source>
</reference>
<gene>
    <name evidence="2" type="ORF">HID58_043502</name>
</gene>
<evidence type="ECO:0000256" key="1">
    <source>
        <dbReference type="SAM" id="MobiDB-lite"/>
    </source>
</evidence>
<organism evidence="2 3">
    <name type="scientific">Brassica napus</name>
    <name type="common">Rape</name>
    <dbReference type="NCBI Taxonomy" id="3708"/>
    <lineage>
        <taxon>Eukaryota</taxon>
        <taxon>Viridiplantae</taxon>
        <taxon>Streptophyta</taxon>
        <taxon>Embryophyta</taxon>
        <taxon>Tracheophyta</taxon>
        <taxon>Spermatophyta</taxon>
        <taxon>Magnoliopsida</taxon>
        <taxon>eudicotyledons</taxon>
        <taxon>Gunneridae</taxon>
        <taxon>Pentapetalae</taxon>
        <taxon>rosids</taxon>
        <taxon>malvids</taxon>
        <taxon>Brassicales</taxon>
        <taxon>Brassicaceae</taxon>
        <taxon>Brassiceae</taxon>
        <taxon>Brassica</taxon>
    </lineage>
</organism>